<evidence type="ECO:0000256" key="1">
    <source>
        <dbReference type="ARBA" id="ARBA00004370"/>
    </source>
</evidence>
<dbReference type="Gene3D" id="1.20.1070.10">
    <property type="entry name" value="Rhodopsin 7-helix transmembrane proteins"/>
    <property type="match status" value="1"/>
</dbReference>
<evidence type="ECO:0000313" key="8">
    <source>
        <dbReference type="Proteomes" id="UP000230233"/>
    </source>
</evidence>
<dbReference type="Proteomes" id="UP000230233">
    <property type="component" value="Chromosome V"/>
</dbReference>
<name>A0A2G5TE24_9PELO</name>
<evidence type="ECO:0000256" key="2">
    <source>
        <dbReference type="ARBA" id="ARBA00022692"/>
    </source>
</evidence>
<dbReference type="SUPFAM" id="SSF81321">
    <property type="entry name" value="Family A G protein-coupled receptor-like"/>
    <property type="match status" value="1"/>
</dbReference>
<evidence type="ECO:0000259" key="6">
    <source>
        <dbReference type="PROSITE" id="PS50262"/>
    </source>
</evidence>
<feature type="transmembrane region" description="Helical" evidence="5">
    <location>
        <begin position="62"/>
        <end position="83"/>
    </location>
</feature>
<keyword evidence="2 5" id="KW-0812">Transmembrane</keyword>
<reference evidence="8" key="1">
    <citation type="submission" date="2017-10" db="EMBL/GenBank/DDBJ databases">
        <title>Rapid genome shrinkage in a self-fertile nematode reveals novel sperm competition proteins.</title>
        <authorList>
            <person name="Yin D."/>
            <person name="Schwarz E.M."/>
            <person name="Thomas C.G."/>
            <person name="Felde R.L."/>
            <person name="Korf I.F."/>
            <person name="Cutter A.D."/>
            <person name="Schartner C.M."/>
            <person name="Ralston E.J."/>
            <person name="Meyer B.J."/>
            <person name="Haag E.S."/>
        </authorList>
    </citation>
    <scope>NUCLEOTIDE SEQUENCE [LARGE SCALE GENOMIC DNA]</scope>
    <source>
        <strain evidence="8">JU1422</strain>
    </source>
</reference>
<dbReference type="OrthoDB" id="5871549at2759"/>
<accession>A0A2G5TE24</accession>
<evidence type="ECO:0000256" key="4">
    <source>
        <dbReference type="ARBA" id="ARBA00023136"/>
    </source>
</evidence>
<feature type="transmembrane region" description="Helical" evidence="5">
    <location>
        <begin position="95"/>
        <end position="121"/>
    </location>
</feature>
<dbReference type="InterPro" id="IPR019427">
    <property type="entry name" value="7TM_GPCR_serpentine_rcpt_Srw"/>
</dbReference>
<organism evidence="7 8">
    <name type="scientific">Caenorhabditis nigoni</name>
    <dbReference type="NCBI Taxonomy" id="1611254"/>
    <lineage>
        <taxon>Eukaryota</taxon>
        <taxon>Metazoa</taxon>
        <taxon>Ecdysozoa</taxon>
        <taxon>Nematoda</taxon>
        <taxon>Chromadorea</taxon>
        <taxon>Rhabditida</taxon>
        <taxon>Rhabditina</taxon>
        <taxon>Rhabditomorpha</taxon>
        <taxon>Rhabditoidea</taxon>
        <taxon>Rhabditidae</taxon>
        <taxon>Peloderinae</taxon>
        <taxon>Caenorhabditis</taxon>
    </lineage>
</organism>
<comment type="caution">
    <text evidence="7">The sequence shown here is derived from an EMBL/GenBank/DDBJ whole genome shotgun (WGS) entry which is preliminary data.</text>
</comment>
<dbReference type="STRING" id="1611254.A0A2G5TE24"/>
<keyword evidence="3 5" id="KW-1133">Transmembrane helix</keyword>
<keyword evidence="8" id="KW-1185">Reference proteome</keyword>
<keyword evidence="4 5" id="KW-0472">Membrane</keyword>
<gene>
    <name evidence="7" type="primary">Cnig_chr_V.g18416</name>
    <name evidence="7" type="ORF">B9Z55_018416</name>
</gene>
<evidence type="ECO:0000313" key="7">
    <source>
        <dbReference type="EMBL" id="PIC25520.1"/>
    </source>
</evidence>
<protein>
    <recommendedName>
        <fullName evidence="6">G-protein coupled receptors family 1 profile domain-containing protein</fullName>
    </recommendedName>
</protein>
<dbReference type="GO" id="GO:0008528">
    <property type="term" value="F:G protein-coupled peptide receptor activity"/>
    <property type="evidence" value="ECO:0007669"/>
    <property type="project" value="InterPro"/>
</dbReference>
<feature type="transmembrane region" description="Helical" evidence="5">
    <location>
        <begin position="16"/>
        <end position="36"/>
    </location>
</feature>
<dbReference type="InterPro" id="IPR017452">
    <property type="entry name" value="GPCR_Rhodpsn_7TM"/>
</dbReference>
<evidence type="ECO:0000256" key="5">
    <source>
        <dbReference type="SAM" id="Phobius"/>
    </source>
</evidence>
<dbReference type="AlphaFoldDB" id="A0A2G5TE24"/>
<dbReference type="EMBL" id="PDUG01000005">
    <property type="protein sequence ID" value="PIC25520.1"/>
    <property type="molecule type" value="Genomic_DNA"/>
</dbReference>
<dbReference type="PANTHER" id="PTHR22751">
    <property type="entry name" value="G-PROTEIN COUPLED RECEPTOR-RELATED"/>
    <property type="match status" value="1"/>
</dbReference>
<evidence type="ECO:0000256" key="3">
    <source>
        <dbReference type="ARBA" id="ARBA00022989"/>
    </source>
</evidence>
<comment type="subcellular location">
    <subcellularLocation>
        <location evidence="1">Membrane</location>
    </subcellularLocation>
</comment>
<dbReference type="PANTHER" id="PTHR22751:SF288">
    <property type="entry name" value="G-PROTEIN COUPLED RECEPTORS FAMILY 1 PROFILE DOMAIN-CONTAINING PROTEIN"/>
    <property type="match status" value="1"/>
</dbReference>
<dbReference type="GO" id="GO:0016020">
    <property type="term" value="C:membrane"/>
    <property type="evidence" value="ECO:0007669"/>
    <property type="project" value="UniProtKB-SubCell"/>
</dbReference>
<feature type="domain" description="G-protein coupled receptors family 1 profile" evidence="6">
    <location>
        <begin position="1"/>
        <end position="119"/>
    </location>
</feature>
<dbReference type="Pfam" id="PF10324">
    <property type="entry name" value="7TM_GPCR_Srw"/>
    <property type="match status" value="1"/>
</dbReference>
<sequence length="159" mass="18124">MGNDQLIYKIYTDFDAIISKFIPCIVFPISTILLILEIRKNEINRRKFANNSSNNSGKTTKLVLCLTLTFFIAEFPLAVISALEPHFSEAYGLLMLLYYFNFLFSIILSINTSSHMIICLLMSSQYRENAKNVILCGFHNSKKNKTSVVSVRASNQTDY</sequence>
<dbReference type="PROSITE" id="PS50262">
    <property type="entry name" value="G_PROTEIN_RECEP_F1_2"/>
    <property type="match status" value="1"/>
</dbReference>
<proteinExistence type="predicted"/>